<evidence type="ECO:0000256" key="4">
    <source>
        <dbReference type="ARBA" id="ARBA00023002"/>
    </source>
</evidence>
<feature type="domain" description="Plastocyanin-like" evidence="9">
    <location>
        <begin position="162"/>
        <end position="317"/>
    </location>
</feature>
<dbReference type="InterPro" id="IPR033138">
    <property type="entry name" value="Cu_oxidase_CS"/>
</dbReference>
<evidence type="ECO:0000259" key="11">
    <source>
        <dbReference type="Pfam" id="PF07732"/>
    </source>
</evidence>
<dbReference type="PROSITE" id="PS00080">
    <property type="entry name" value="MULTICOPPER_OXIDASE2"/>
    <property type="match status" value="1"/>
</dbReference>
<dbReference type="CDD" id="cd13873">
    <property type="entry name" value="CuRO_2_AAO_like_2"/>
    <property type="match status" value="1"/>
</dbReference>
<dbReference type="CDD" id="cd13895">
    <property type="entry name" value="CuRO_3_AAO_like_2"/>
    <property type="match status" value="1"/>
</dbReference>
<dbReference type="Pfam" id="PF07731">
    <property type="entry name" value="Cu-oxidase_2"/>
    <property type="match status" value="1"/>
</dbReference>
<gene>
    <name evidence="12" type="ORF">GQ602_002994</name>
</gene>
<dbReference type="EMBL" id="JAACLJ010000003">
    <property type="protein sequence ID" value="KAF4589105.1"/>
    <property type="molecule type" value="Genomic_DNA"/>
</dbReference>
<dbReference type="NCBIfam" id="TIGR03390">
    <property type="entry name" value="ascorbOXfungal"/>
    <property type="match status" value="1"/>
</dbReference>
<dbReference type="InterPro" id="IPR011706">
    <property type="entry name" value="Cu-oxidase_C"/>
</dbReference>
<feature type="domain" description="Plastocyanin-like" evidence="11">
    <location>
        <begin position="36"/>
        <end position="150"/>
    </location>
</feature>
<evidence type="ECO:0000259" key="9">
    <source>
        <dbReference type="Pfam" id="PF00394"/>
    </source>
</evidence>
<evidence type="ECO:0000256" key="2">
    <source>
        <dbReference type="ARBA" id="ARBA00022723"/>
    </source>
</evidence>
<dbReference type="Pfam" id="PF07732">
    <property type="entry name" value="Cu-oxidase_3"/>
    <property type="match status" value="1"/>
</dbReference>
<dbReference type="InterPro" id="IPR035666">
    <property type="entry name" value="MCO_CuRO_3"/>
</dbReference>
<evidence type="ECO:0000256" key="6">
    <source>
        <dbReference type="ARBA" id="ARBA00023180"/>
    </source>
</evidence>
<organism evidence="12 13">
    <name type="scientific">Ophiocordyceps camponoti-floridani</name>
    <dbReference type="NCBI Taxonomy" id="2030778"/>
    <lineage>
        <taxon>Eukaryota</taxon>
        <taxon>Fungi</taxon>
        <taxon>Dikarya</taxon>
        <taxon>Ascomycota</taxon>
        <taxon>Pezizomycotina</taxon>
        <taxon>Sordariomycetes</taxon>
        <taxon>Hypocreomycetidae</taxon>
        <taxon>Hypocreales</taxon>
        <taxon>Ophiocordycipitaceae</taxon>
        <taxon>Ophiocordyceps</taxon>
    </lineage>
</organism>
<keyword evidence="2" id="KW-0479">Metal-binding</keyword>
<sequence>MWFPSVLVSSLLLLGARAEFQVHDDGFKPDFEITATMGELDVDCNKRTSVLLNGQSPGPQINMTEGSVTWVRVWNKLEDQNLTMHWHGLSQRTAPFSDGTPLVSQWPIPPGHFFDYEVKPELGDAGTYFYHSHVGIQLLTASGPLIVKDADEEEAQEKYGRDVVLMLADYYAKDDHTIETGLLANPFQWSGEPDAVLVQGHSGKANFGTANETCEPYVIDVLPGQKYRLRPIGATALSMVLLGIEDHNLTVVEADGNYVEPVEVDYMQLSPGQRWSYTLDAKSAAEIDRLNKTEFWIRYETRERPKSIQGYALLRYRMDKCAKAPRPKSLLPDKSPVTLPATVSDYLEYKLTPASAQVRDKFPPLSEVTRTVTIQVNQMIVDGIYADGKIQGGLVWVQNNSTWKENVQAANNQIPYLIQVYTSNSSENGVMANYDRALEHGGFDPETKTFPAKIGEVIDIVWQNNGGFSGGFDIHPMHIHGEHAWDMGSGPGVYDAVKNEAEHFSNGHVPAKRDTTNLYRYVLKDEPNTSNGWRTWRVRVTEDNVGAWMMHCHIAQHAAMGMNTVWVYGDAMNLQQRFPTAPFTEGYLVFGGDAYGTATKSPVVNHHFDDDEGGKADDNRTTSAEDPPADPEKDDDEKKEDQDETKKDDDEKN</sequence>
<evidence type="ECO:0000259" key="10">
    <source>
        <dbReference type="Pfam" id="PF07731"/>
    </source>
</evidence>
<feature type="compositionally biased region" description="Acidic residues" evidence="7">
    <location>
        <begin position="627"/>
        <end position="638"/>
    </location>
</feature>
<evidence type="ECO:0000256" key="7">
    <source>
        <dbReference type="SAM" id="MobiDB-lite"/>
    </source>
</evidence>
<feature type="region of interest" description="Disordered" evidence="7">
    <location>
        <begin position="601"/>
        <end position="653"/>
    </location>
</feature>
<evidence type="ECO:0000313" key="12">
    <source>
        <dbReference type="EMBL" id="KAF4589105.1"/>
    </source>
</evidence>
<dbReference type="PANTHER" id="PTHR11709:SF394">
    <property type="entry name" value="FI03373P-RELATED"/>
    <property type="match status" value="1"/>
</dbReference>
<keyword evidence="5" id="KW-0186">Copper</keyword>
<feature type="chain" id="PRO_5034094389" evidence="8">
    <location>
        <begin position="19"/>
        <end position="653"/>
    </location>
</feature>
<comment type="caution">
    <text evidence="12">The sequence shown here is derived from an EMBL/GenBank/DDBJ whole genome shotgun (WGS) entry which is preliminary data.</text>
</comment>
<dbReference type="Proteomes" id="UP000562929">
    <property type="component" value="Unassembled WGS sequence"/>
</dbReference>
<evidence type="ECO:0000313" key="13">
    <source>
        <dbReference type="Proteomes" id="UP000562929"/>
    </source>
</evidence>
<feature type="compositionally biased region" description="Basic and acidic residues" evidence="7">
    <location>
        <begin position="606"/>
        <end position="620"/>
    </location>
</feature>
<evidence type="ECO:0000256" key="8">
    <source>
        <dbReference type="SAM" id="SignalP"/>
    </source>
</evidence>
<reference evidence="12 13" key="1">
    <citation type="journal article" date="2020" name="G3 (Bethesda)">
        <title>Genetic Underpinnings of Host Manipulation by Ophiocordyceps as Revealed by Comparative Transcriptomics.</title>
        <authorList>
            <person name="Will I."/>
            <person name="Das B."/>
            <person name="Trinh T."/>
            <person name="Brachmann A."/>
            <person name="Ohm R.A."/>
            <person name="de Bekker C."/>
        </authorList>
    </citation>
    <scope>NUCLEOTIDE SEQUENCE [LARGE SCALE GENOMIC DNA]</scope>
    <source>
        <strain evidence="12 13">EC05</strain>
    </source>
</reference>
<dbReference type="SUPFAM" id="SSF49503">
    <property type="entry name" value="Cupredoxins"/>
    <property type="match status" value="3"/>
</dbReference>
<proteinExistence type="inferred from homology"/>
<protein>
    <submittedName>
        <fullName evidence="12">L-ascorbate oxidase</fullName>
    </submittedName>
</protein>
<evidence type="ECO:0000256" key="1">
    <source>
        <dbReference type="ARBA" id="ARBA00010609"/>
    </source>
</evidence>
<name>A0A8H4Q7D3_9HYPO</name>
<evidence type="ECO:0000256" key="3">
    <source>
        <dbReference type="ARBA" id="ARBA00022729"/>
    </source>
</evidence>
<dbReference type="AlphaFoldDB" id="A0A8H4Q7D3"/>
<dbReference type="OrthoDB" id="2121828at2759"/>
<dbReference type="InterPro" id="IPR011707">
    <property type="entry name" value="Cu-oxidase-like_N"/>
</dbReference>
<dbReference type="InterPro" id="IPR045087">
    <property type="entry name" value="Cu-oxidase_fam"/>
</dbReference>
<dbReference type="Pfam" id="PF00394">
    <property type="entry name" value="Cu-oxidase"/>
    <property type="match status" value="1"/>
</dbReference>
<keyword evidence="4" id="KW-0560">Oxidoreductase</keyword>
<keyword evidence="13" id="KW-1185">Reference proteome</keyword>
<dbReference type="InterPro" id="IPR002355">
    <property type="entry name" value="Cu_oxidase_Cu_BS"/>
</dbReference>
<accession>A0A8H4Q7D3</accession>
<evidence type="ECO:0000256" key="5">
    <source>
        <dbReference type="ARBA" id="ARBA00023008"/>
    </source>
</evidence>
<dbReference type="GO" id="GO:0005507">
    <property type="term" value="F:copper ion binding"/>
    <property type="evidence" value="ECO:0007669"/>
    <property type="project" value="InterPro"/>
</dbReference>
<dbReference type="InterPro" id="IPR008972">
    <property type="entry name" value="Cupredoxin"/>
</dbReference>
<keyword evidence="3 8" id="KW-0732">Signal</keyword>
<dbReference type="PROSITE" id="PS00079">
    <property type="entry name" value="MULTICOPPER_OXIDASE1"/>
    <property type="match status" value="1"/>
</dbReference>
<keyword evidence="6" id="KW-0325">Glycoprotein</keyword>
<dbReference type="InterPro" id="IPR001117">
    <property type="entry name" value="Cu-oxidase_2nd"/>
</dbReference>
<dbReference type="InterPro" id="IPR017762">
    <property type="entry name" value="Multicopper_oxidase_fun"/>
</dbReference>
<dbReference type="PANTHER" id="PTHR11709">
    <property type="entry name" value="MULTI-COPPER OXIDASE"/>
    <property type="match status" value="1"/>
</dbReference>
<comment type="similarity">
    <text evidence="1">Belongs to the multicopper oxidase family.</text>
</comment>
<feature type="signal peptide" evidence="8">
    <location>
        <begin position="1"/>
        <end position="18"/>
    </location>
</feature>
<feature type="domain" description="Plastocyanin-like" evidence="10">
    <location>
        <begin position="428"/>
        <end position="568"/>
    </location>
</feature>
<dbReference type="GO" id="GO:0016491">
    <property type="term" value="F:oxidoreductase activity"/>
    <property type="evidence" value="ECO:0007669"/>
    <property type="project" value="UniProtKB-KW"/>
</dbReference>
<feature type="compositionally biased region" description="Basic and acidic residues" evidence="7">
    <location>
        <begin position="639"/>
        <end position="653"/>
    </location>
</feature>
<dbReference type="Gene3D" id="2.60.40.420">
    <property type="entry name" value="Cupredoxins - blue copper proteins"/>
    <property type="match status" value="3"/>
</dbReference>